<organism evidence="1 2">
    <name type="scientific">Limnochorda pilosa</name>
    <dbReference type="NCBI Taxonomy" id="1555112"/>
    <lineage>
        <taxon>Bacteria</taxon>
        <taxon>Bacillati</taxon>
        <taxon>Bacillota</taxon>
        <taxon>Limnochordia</taxon>
        <taxon>Limnochordales</taxon>
        <taxon>Limnochordaceae</taxon>
        <taxon>Limnochorda</taxon>
    </lineage>
</organism>
<keyword evidence="2" id="KW-1185">Reference proteome</keyword>
<reference evidence="2" key="1">
    <citation type="submission" date="2015-07" db="EMBL/GenBank/DDBJ databases">
        <title>Complete genome sequence and phylogenetic analysis of Limnochorda pilosa.</title>
        <authorList>
            <person name="Watanabe M."/>
            <person name="Kojima H."/>
            <person name="Fukui M."/>
        </authorList>
    </citation>
    <scope>NUCLEOTIDE SEQUENCE [LARGE SCALE GENOMIC DNA]</scope>
    <source>
        <strain evidence="2">HC45</strain>
    </source>
</reference>
<dbReference type="EMBL" id="AP014924">
    <property type="protein sequence ID" value="BAS26463.1"/>
    <property type="molecule type" value="Genomic_DNA"/>
</dbReference>
<evidence type="ECO:0000313" key="2">
    <source>
        <dbReference type="Proteomes" id="UP000065807"/>
    </source>
</evidence>
<name>A0A0K2SH66_LIMPI</name>
<reference evidence="2" key="2">
    <citation type="journal article" date="2016" name="Int. J. Syst. Evol. Microbiol.">
        <title>Complete genome sequence and cell structure of Limnochorda pilosa, a Gram-negative spore-former within the phylum Firmicutes.</title>
        <authorList>
            <person name="Watanabe M."/>
            <person name="Kojima H."/>
            <person name="Fukui M."/>
        </authorList>
    </citation>
    <scope>NUCLEOTIDE SEQUENCE [LARGE SCALE GENOMIC DNA]</scope>
    <source>
        <strain evidence="2">HC45</strain>
    </source>
</reference>
<dbReference type="AlphaFoldDB" id="A0A0K2SH66"/>
<gene>
    <name evidence="1" type="ORF">LIP_0606</name>
</gene>
<protein>
    <submittedName>
        <fullName evidence="1">Uncharacterized protein</fullName>
    </submittedName>
</protein>
<dbReference type="OrthoDB" id="7432624at2"/>
<accession>A0A0K2SH66</accession>
<dbReference type="RefSeq" id="WP_068134056.1">
    <property type="nucleotide sequence ID" value="NZ_AP014924.1"/>
</dbReference>
<proteinExistence type="predicted"/>
<dbReference type="KEGG" id="lpil:LIP_0606"/>
<sequence>MAGSPERVSTIDVRGLSVPVIGVEDLILDRLRAAAHWRSQADEEWAARLVALHDHSLDWPYLEAQAAAERLAGTLEKVRKRAHRWTARQGPQPGKD</sequence>
<evidence type="ECO:0000313" key="1">
    <source>
        <dbReference type="EMBL" id="BAS26463.1"/>
    </source>
</evidence>
<dbReference type="Proteomes" id="UP000065807">
    <property type="component" value="Chromosome"/>
</dbReference>